<evidence type="ECO:0000313" key="4">
    <source>
        <dbReference type="Proteomes" id="UP001362999"/>
    </source>
</evidence>
<dbReference type="AlphaFoldDB" id="A0AAW0B418"/>
<comment type="caution">
    <text evidence="3">The sequence shown here is derived from an EMBL/GenBank/DDBJ whole genome shotgun (WGS) entry which is preliminary data.</text>
</comment>
<keyword evidence="1" id="KW-0732">Signal</keyword>
<organism evidence="3 4">
    <name type="scientific">Favolaschia claudopus</name>
    <dbReference type="NCBI Taxonomy" id="2862362"/>
    <lineage>
        <taxon>Eukaryota</taxon>
        <taxon>Fungi</taxon>
        <taxon>Dikarya</taxon>
        <taxon>Basidiomycota</taxon>
        <taxon>Agaricomycotina</taxon>
        <taxon>Agaricomycetes</taxon>
        <taxon>Agaricomycetidae</taxon>
        <taxon>Agaricales</taxon>
        <taxon>Marasmiineae</taxon>
        <taxon>Mycenaceae</taxon>
        <taxon>Favolaschia</taxon>
    </lineage>
</organism>
<dbReference type="InterPro" id="IPR014718">
    <property type="entry name" value="GH-type_carb-bd"/>
</dbReference>
<evidence type="ECO:0000259" key="2">
    <source>
        <dbReference type="Pfam" id="PF17678"/>
    </source>
</evidence>
<evidence type="ECO:0000313" key="3">
    <source>
        <dbReference type="EMBL" id="KAK7020320.1"/>
    </source>
</evidence>
<dbReference type="InterPro" id="IPR041371">
    <property type="entry name" value="GH92_N"/>
</dbReference>
<evidence type="ECO:0000256" key="1">
    <source>
        <dbReference type="SAM" id="SignalP"/>
    </source>
</evidence>
<dbReference type="Pfam" id="PF17678">
    <property type="entry name" value="Glyco_hydro_92N"/>
    <property type="match status" value="1"/>
</dbReference>
<protein>
    <recommendedName>
        <fullName evidence="2">Glycosyl hydrolase family 92 N-terminal domain-containing protein</fullName>
    </recommendedName>
</protein>
<feature type="chain" id="PRO_5043732125" description="Glycosyl hydrolase family 92 N-terminal domain-containing protein" evidence="1">
    <location>
        <begin position="20"/>
        <end position="216"/>
    </location>
</feature>
<name>A0AAW0B418_9AGAR</name>
<keyword evidence="4" id="KW-1185">Reference proteome</keyword>
<accession>A0AAW0B418</accession>
<dbReference type="Gene3D" id="2.70.98.10">
    <property type="match status" value="1"/>
</dbReference>
<gene>
    <name evidence="3" type="ORF">R3P38DRAFT_3197615</name>
</gene>
<feature type="signal peptide" evidence="1">
    <location>
        <begin position="1"/>
        <end position="19"/>
    </location>
</feature>
<sequence length="216" mass="24295">MAHLFLLFAAGLLLQDISAAIKNTANATTLIPRLSTPSSELTTLAISALYNPGASILFGTVKFSIDVTGYTPAGYLTDHDPTQFIRGLSPLHSEIMPQWIRTTSFARRQRLCKLNTDRTFVNTLHLRMIYLMMCFRPLHTLAFPGYFAQTLNNNMEMEATATRRAGLERFTFPEGLRAIFRPWRMTSQIPLLGVLWTLTPEKGGLPSEEHRLLLVP</sequence>
<reference evidence="3 4" key="1">
    <citation type="journal article" date="2024" name="J Genomics">
        <title>Draft genome sequencing and assembly of Favolaschia claudopus CIRM-BRFM 2984 isolated from oak limbs.</title>
        <authorList>
            <person name="Navarro D."/>
            <person name="Drula E."/>
            <person name="Chaduli D."/>
            <person name="Cazenave R."/>
            <person name="Ahrendt S."/>
            <person name="Wang J."/>
            <person name="Lipzen A."/>
            <person name="Daum C."/>
            <person name="Barry K."/>
            <person name="Grigoriev I.V."/>
            <person name="Favel A."/>
            <person name="Rosso M.N."/>
            <person name="Martin F."/>
        </authorList>
    </citation>
    <scope>NUCLEOTIDE SEQUENCE [LARGE SCALE GENOMIC DNA]</scope>
    <source>
        <strain evidence="3 4">CIRM-BRFM 2984</strain>
    </source>
</reference>
<dbReference type="Proteomes" id="UP001362999">
    <property type="component" value="Unassembled WGS sequence"/>
</dbReference>
<proteinExistence type="predicted"/>
<feature type="domain" description="Glycosyl hydrolase family 92 N-terminal" evidence="2">
    <location>
        <begin position="51"/>
        <end position="175"/>
    </location>
</feature>
<dbReference type="EMBL" id="JAWWNJ010000041">
    <property type="protein sequence ID" value="KAK7020320.1"/>
    <property type="molecule type" value="Genomic_DNA"/>
</dbReference>
<dbReference type="GO" id="GO:0030246">
    <property type="term" value="F:carbohydrate binding"/>
    <property type="evidence" value="ECO:0007669"/>
    <property type="project" value="InterPro"/>
</dbReference>